<keyword evidence="2" id="KW-0902">Two-component regulatory system</keyword>
<evidence type="ECO:0000259" key="7">
    <source>
        <dbReference type="PROSITE" id="PS50113"/>
    </source>
</evidence>
<evidence type="ECO:0000256" key="2">
    <source>
        <dbReference type="ARBA" id="ARBA00023012"/>
    </source>
</evidence>
<feature type="modified residue" description="4-aspartylphosphate" evidence="4">
    <location>
        <position position="55"/>
    </location>
</feature>
<dbReference type="InterPro" id="IPR035965">
    <property type="entry name" value="PAS-like_dom_sf"/>
</dbReference>
<dbReference type="SUPFAM" id="SSF55785">
    <property type="entry name" value="PYP-like sensor domain (PAS domain)"/>
    <property type="match status" value="1"/>
</dbReference>
<sequence>MTAPSILVIEDESLVAEELSMRLRQLGYDVGGVVDNAADAFSYVSVVRPDLALVDIHIKGSLTGIDVARRFRNEFDVPVVFLTAHADSATLKEATATEPFGYIVKPFDKRSLAATLETAIRRRRAEQKLVKMERWLAATMNSIGDAVITIDSELRVSFFNPVAERLSGWAQPEAIGRPVTEVFNIRLASGETLASVIERVMREGIVLHIDEATLTRRDGSSTPIDDSVAPIRDDSGRMTGLVIVFREASARKK</sequence>
<name>A0ABV8T6U8_9GAMM</name>
<dbReference type="InterPro" id="IPR000700">
    <property type="entry name" value="PAS-assoc_C"/>
</dbReference>
<evidence type="ECO:0000313" key="8">
    <source>
        <dbReference type="EMBL" id="MFC4314124.1"/>
    </source>
</evidence>
<reference evidence="9" key="1">
    <citation type="journal article" date="2019" name="Int. J. Syst. Evol. Microbiol.">
        <title>The Global Catalogue of Microorganisms (GCM) 10K type strain sequencing project: providing services to taxonomists for standard genome sequencing and annotation.</title>
        <authorList>
            <consortium name="The Broad Institute Genomics Platform"/>
            <consortium name="The Broad Institute Genome Sequencing Center for Infectious Disease"/>
            <person name="Wu L."/>
            <person name="Ma J."/>
        </authorList>
    </citation>
    <scope>NUCLEOTIDE SEQUENCE [LARGE SCALE GENOMIC DNA]</scope>
    <source>
        <strain evidence="9">CGMCC 1.10759</strain>
    </source>
</reference>
<dbReference type="SMART" id="SM00086">
    <property type="entry name" value="PAC"/>
    <property type="match status" value="1"/>
</dbReference>
<dbReference type="PROSITE" id="PS50112">
    <property type="entry name" value="PAS"/>
    <property type="match status" value="1"/>
</dbReference>
<proteinExistence type="predicted"/>
<dbReference type="InterPro" id="IPR039420">
    <property type="entry name" value="WalR-like"/>
</dbReference>
<dbReference type="InterPro" id="IPR000014">
    <property type="entry name" value="PAS"/>
</dbReference>
<evidence type="ECO:0000256" key="4">
    <source>
        <dbReference type="PROSITE-ProRule" id="PRU00169"/>
    </source>
</evidence>
<feature type="domain" description="PAS" evidence="6">
    <location>
        <begin position="132"/>
        <end position="204"/>
    </location>
</feature>
<dbReference type="PANTHER" id="PTHR48111:SF40">
    <property type="entry name" value="PHOSPHATE REGULON TRANSCRIPTIONAL REGULATORY PROTEIN PHOB"/>
    <property type="match status" value="1"/>
</dbReference>
<dbReference type="Proteomes" id="UP001595904">
    <property type="component" value="Unassembled WGS sequence"/>
</dbReference>
<dbReference type="InterPro" id="IPR001789">
    <property type="entry name" value="Sig_transdc_resp-reg_receiver"/>
</dbReference>
<feature type="domain" description="PAC" evidence="7">
    <location>
        <begin position="208"/>
        <end position="253"/>
    </location>
</feature>
<dbReference type="SUPFAM" id="SSF52172">
    <property type="entry name" value="CheY-like"/>
    <property type="match status" value="1"/>
</dbReference>
<dbReference type="EMBL" id="JBHSDU010000015">
    <property type="protein sequence ID" value="MFC4314124.1"/>
    <property type="molecule type" value="Genomic_DNA"/>
</dbReference>
<keyword evidence="1 4" id="KW-0597">Phosphoprotein</keyword>
<evidence type="ECO:0000256" key="3">
    <source>
        <dbReference type="ARBA" id="ARBA00023125"/>
    </source>
</evidence>
<accession>A0ABV8T6U8</accession>
<evidence type="ECO:0000259" key="6">
    <source>
        <dbReference type="PROSITE" id="PS50112"/>
    </source>
</evidence>
<feature type="domain" description="Response regulatory" evidence="5">
    <location>
        <begin position="5"/>
        <end position="120"/>
    </location>
</feature>
<evidence type="ECO:0000259" key="5">
    <source>
        <dbReference type="PROSITE" id="PS50110"/>
    </source>
</evidence>
<dbReference type="PROSITE" id="PS50110">
    <property type="entry name" value="RESPONSE_REGULATORY"/>
    <property type="match status" value="1"/>
</dbReference>
<dbReference type="InterPro" id="IPR011006">
    <property type="entry name" value="CheY-like_superfamily"/>
</dbReference>
<dbReference type="SMART" id="SM00091">
    <property type="entry name" value="PAS"/>
    <property type="match status" value="1"/>
</dbReference>
<keyword evidence="9" id="KW-1185">Reference proteome</keyword>
<organism evidence="8 9">
    <name type="scientific">Steroidobacter flavus</name>
    <dbReference type="NCBI Taxonomy" id="1842136"/>
    <lineage>
        <taxon>Bacteria</taxon>
        <taxon>Pseudomonadati</taxon>
        <taxon>Pseudomonadota</taxon>
        <taxon>Gammaproteobacteria</taxon>
        <taxon>Steroidobacterales</taxon>
        <taxon>Steroidobacteraceae</taxon>
        <taxon>Steroidobacter</taxon>
    </lineage>
</organism>
<dbReference type="SMART" id="SM00448">
    <property type="entry name" value="REC"/>
    <property type="match status" value="1"/>
</dbReference>
<dbReference type="CDD" id="cd17534">
    <property type="entry name" value="REC_DC-like"/>
    <property type="match status" value="1"/>
</dbReference>
<dbReference type="NCBIfam" id="TIGR00229">
    <property type="entry name" value="sensory_box"/>
    <property type="match status" value="1"/>
</dbReference>
<dbReference type="CDD" id="cd00130">
    <property type="entry name" value="PAS"/>
    <property type="match status" value="1"/>
</dbReference>
<comment type="caution">
    <text evidence="8">The sequence shown here is derived from an EMBL/GenBank/DDBJ whole genome shotgun (WGS) entry which is preliminary data.</text>
</comment>
<evidence type="ECO:0000313" key="9">
    <source>
        <dbReference type="Proteomes" id="UP001595904"/>
    </source>
</evidence>
<dbReference type="PROSITE" id="PS50113">
    <property type="entry name" value="PAC"/>
    <property type="match status" value="1"/>
</dbReference>
<dbReference type="PANTHER" id="PTHR48111">
    <property type="entry name" value="REGULATOR OF RPOS"/>
    <property type="match status" value="1"/>
</dbReference>
<protein>
    <submittedName>
        <fullName evidence="8">Response regulator</fullName>
    </submittedName>
</protein>
<dbReference type="RefSeq" id="WP_380605046.1">
    <property type="nucleotide sequence ID" value="NZ_JBHSDU010000015.1"/>
</dbReference>
<evidence type="ECO:0000256" key="1">
    <source>
        <dbReference type="ARBA" id="ARBA00022553"/>
    </source>
</evidence>
<dbReference type="Gene3D" id="3.40.50.2300">
    <property type="match status" value="1"/>
</dbReference>
<dbReference type="Pfam" id="PF00989">
    <property type="entry name" value="PAS"/>
    <property type="match status" value="1"/>
</dbReference>
<keyword evidence="3" id="KW-0238">DNA-binding</keyword>
<gene>
    <name evidence="8" type="ORF">ACFPN2_33935</name>
</gene>
<dbReference type="Pfam" id="PF00072">
    <property type="entry name" value="Response_reg"/>
    <property type="match status" value="1"/>
</dbReference>
<dbReference type="Gene3D" id="3.30.450.20">
    <property type="entry name" value="PAS domain"/>
    <property type="match status" value="1"/>
</dbReference>
<dbReference type="InterPro" id="IPR001610">
    <property type="entry name" value="PAC"/>
</dbReference>
<dbReference type="InterPro" id="IPR013767">
    <property type="entry name" value="PAS_fold"/>
</dbReference>